<keyword evidence="1" id="KW-0175">Coiled coil</keyword>
<feature type="transmembrane region" description="Helical" evidence="2">
    <location>
        <begin position="27"/>
        <end position="50"/>
    </location>
</feature>
<name>A0A917UV60_9MICO</name>
<evidence type="ECO:0000256" key="2">
    <source>
        <dbReference type="SAM" id="Phobius"/>
    </source>
</evidence>
<sequence length="193" mass="20578">MSGEATADQSAVPAGSQLAGKKSWNPLLLALIAAGVIAVVALVAVVTLSVTRVNETTELREALESEQDRAESLSGQLETYKDRELDLIEREGAVDTREAELDRRETEISTTEERVAATTLKDGYVYTVGSTMEAGTYQADATGSSCYWVVTVSGTNYSDIVENDYGTMGSITVTVAAGQDFRSSDCGDWTKVG</sequence>
<dbReference type="RefSeq" id="WP_188743935.1">
    <property type="nucleotide sequence ID" value="NZ_BAABFW010000029.1"/>
</dbReference>
<dbReference type="EMBL" id="BMMD01000016">
    <property type="protein sequence ID" value="GGJ87025.1"/>
    <property type="molecule type" value="Genomic_DNA"/>
</dbReference>
<protein>
    <submittedName>
        <fullName evidence="3">Uncharacterized protein</fullName>
    </submittedName>
</protein>
<proteinExistence type="predicted"/>
<dbReference type="AlphaFoldDB" id="A0A917UV60"/>
<reference evidence="3" key="1">
    <citation type="journal article" date="2014" name="Int. J. Syst. Evol. Microbiol.">
        <title>Complete genome sequence of Corynebacterium casei LMG S-19264T (=DSM 44701T), isolated from a smear-ripened cheese.</title>
        <authorList>
            <consortium name="US DOE Joint Genome Institute (JGI-PGF)"/>
            <person name="Walter F."/>
            <person name="Albersmeier A."/>
            <person name="Kalinowski J."/>
            <person name="Ruckert C."/>
        </authorList>
    </citation>
    <scope>NUCLEOTIDE SEQUENCE</scope>
    <source>
        <strain evidence="3">CGMCC 1.8984</strain>
    </source>
</reference>
<accession>A0A917UV60</accession>
<keyword evidence="2" id="KW-0812">Transmembrane</keyword>
<dbReference type="Proteomes" id="UP000636956">
    <property type="component" value="Unassembled WGS sequence"/>
</dbReference>
<evidence type="ECO:0000313" key="4">
    <source>
        <dbReference type="Proteomes" id="UP000636956"/>
    </source>
</evidence>
<keyword evidence="2" id="KW-1133">Transmembrane helix</keyword>
<gene>
    <name evidence="3" type="ORF">GCM10011372_26830</name>
</gene>
<keyword evidence="2" id="KW-0472">Membrane</keyword>
<keyword evidence="4" id="KW-1185">Reference proteome</keyword>
<reference evidence="3" key="2">
    <citation type="submission" date="2020-09" db="EMBL/GenBank/DDBJ databases">
        <authorList>
            <person name="Sun Q."/>
            <person name="Zhou Y."/>
        </authorList>
    </citation>
    <scope>NUCLEOTIDE SEQUENCE</scope>
    <source>
        <strain evidence="3">CGMCC 1.8984</strain>
    </source>
</reference>
<feature type="coiled-coil region" evidence="1">
    <location>
        <begin position="53"/>
        <end position="83"/>
    </location>
</feature>
<organism evidence="3 4">
    <name type="scientific">Agromyces bauzanensis</name>
    <dbReference type="NCBI Taxonomy" id="1308924"/>
    <lineage>
        <taxon>Bacteria</taxon>
        <taxon>Bacillati</taxon>
        <taxon>Actinomycetota</taxon>
        <taxon>Actinomycetes</taxon>
        <taxon>Micrococcales</taxon>
        <taxon>Microbacteriaceae</taxon>
        <taxon>Agromyces</taxon>
    </lineage>
</organism>
<evidence type="ECO:0000256" key="1">
    <source>
        <dbReference type="SAM" id="Coils"/>
    </source>
</evidence>
<comment type="caution">
    <text evidence="3">The sequence shown here is derived from an EMBL/GenBank/DDBJ whole genome shotgun (WGS) entry which is preliminary data.</text>
</comment>
<evidence type="ECO:0000313" key="3">
    <source>
        <dbReference type="EMBL" id="GGJ87025.1"/>
    </source>
</evidence>